<dbReference type="InterPro" id="IPR015422">
    <property type="entry name" value="PyrdxlP-dep_Trfase_small"/>
</dbReference>
<keyword evidence="3" id="KW-1185">Reference proteome</keyword>
<comment type="caution">
    <text evidence="2">The sequence shown here is derived from an EMBL/GenBank/DDBJ whole genome shotgun (WGS) entry which is preliminary data.</text>
</comment>
<dbReference type="Gene3D" id="3.40.640.10">
    <property type="entry name" value="Type I PLP-dependent aspartate aminotransferase-like (Major domain)"/>
    <property type="match status" value="1"/>
</dbReference>
<dbReference type="Proteomes" id="UP001589733">
    <property type="component" value="Unassembled WGS sequence"/>
</dbReference>
<dbReference type="InterPro" id="IPR015421">
    <property type="entry name" value="PyrdxlP-dep_Trfase_major"/>
</dbReference>
<dbReference type="Gene3D" id="3.90.1150.10">
    <property type="entry name" value="Aspartate Aminotransferase, domain 1"/>
    <property type="match status" value="1"/>
</dbReference>
<dbReference type="Pfam" id="PF00266">
    <property type="entry name" value="Aminotran_5"/>
    <property type="match status" value="1"/>
</dbReference>
<dbReference type="InterPro" id="IPR000192">
    <property type="entry name" value="Aminotrans_V_dom"/>
</dbReference>
<dbReference type="RefSeq" id="WP_380005664.1">
    <property type="nucleotide sequence ID" value="NZ_JBHLYR010000013.1"/>
</dbReference>
<dbReference type="PANTHER" id="PTHR43586">
    <property type="entry name" value="CYSTEINE DESULFURASE"/>
    <property type="match status" value="1"/>
</dbReference>
<organism evidence="2 3">
    <name type="scientific">Deinococcus oregonensis</name>
    <dbReference type="NCBI Taxonomy" id="1805970"/>
    <lineage>
        <taxon>Bacteria</taxon>
        <taxon>Thermotogati</taxon>
        <taxon>Deinococcota</taxon>
        <taxon>Deinococci</taxon>
        <taxon>Deinococcales</taxon>
        <taxon>Deinococcaceae</taxon>
        <taxon>Deinococcus</taxon>
    </lineage>
</organism>
<feature type="domain" description="Aminotransferase class V" evidence="1">
    <location>
        <begin position="29"/>
        <end position="405"/>
    </location>
</feature>
<proteinExistence type="predicted"/>
<evidence type="ECO:0000259" key="1">
    <source>
        <dbReference type="Pfam" id="PF00266"/>
    </source>
</evidence>
<dbReference type="PANTHER" id="PTHR43586:SF21">
    <property type="entry name" value="PYRIDOXAL PHOSPHATE (PLP)-DEPENDENT ASPARTATE AMINOTRANSFERASE SUPERFAMILY"/>
    <property type="match status" value="1"/>
</dbReference>
<dbReference type="SUPFAM" id="SSF53383">
    <property type="entry name" value="PLP-dependent transferases"/>
    <property type="match status" value="1"/>
</dbReference>
<dbReference type="InterPro" id="IPR015424">
    <property type="entry name" value="PyrdxlP-dep_Trfase"/>
</dbReference>
<evidence type="ECO:0000313" key="3">
    <source>
        <dbReference type="Proteomes" id="UP001589733"/>
    </source>
</evidence>
<accession>A0ABV6AU98</accession>
<dbReference type="InterPro" id="IPR011340">
    <property type="entry name" value="Cys_dSase-rel"/>
</dbReference>
<evidence type="ECO:0000313" key="2">
    <source>
        <dbReference type="EMBL" id="MFB9991082.1"/>
    </source>
</evidence>
<protein>
    <submittedName>
        <fullName evidence="2">Cysteine desulfurase-like protein</fullName>
    </submittedName>
</protein>
<gene>
    <name evidence="2" type="ORF">ACFFLM_03670</name>
</gene>
<dbReference type="EMBL" id="JBHLYR010000013">
    <property type="protein sequence ID" value="MFB9991082.1"/>
    <property type="molecule type" value="Genomic_DNA"/>
</dbReference>
<sequence>MTTPDVTALTPHLDFVRAQFPALAGPWTFLDNAGGSQVLTSVADRVRDYLLQTSVQLGASYAVSQEAAARVADGTRAAAELINAADVREVVLGSSATQLVANFAQSFGATLREGDEIIVTSTDHEANIGAWMRTRGAVVRVWRTRPDTLDLHLDDLDALLTDRTRLVCVTHASNILGRINPVAQIARRTHAGGAKLFVDGVAYAPHRLVDVQALDADFYMFSFYKVFGPHISLLYGKLDGLLALPNINHGFVGEQAVPYKLQPGNLNYELTYSLRAITEYLGELGARVQPGADGRAALMAAYAAIADHEATLAGVLLDYLSSRSRVRVIGPVSADPDVRVATISFTVEGSPSSKFPRALDDHFIAIRYGHFYARRLMDEFALDPSEGVVRVSMAHYNTVQDINRLIERLDATGLD</sequence>
<name>A0ABV6AU98_9DEIO</name>
<reference evidence="2 3" key="1">
    <citation type="submission" date="2024-09" db="EMBL/GenBank/DDBJ databases">
        <authorList>
            <person name="Sun Q."/>
            <person name="Mori K."/>
        </authorList>
    </citation>
    <scope>NUCLEOTIDE SEQUENCE [LARGE SCALE GENOMIC DNA]</scope>
    <source>
        <strain evidence="2 3">JCM 13503</strain>
    </source>
</reference>
<dbReference type="NCBIfam" id="TIGR01976">
    <property type="entry name" value="am_tr_V_VC1184"/>
    <property type="match status" value="1"/>
</dbReference>